<proteinExistence type="predicted"/>
<feature type="compositionally biased region" description="Polar residues" evidence="1">
    <location>
        <begin position="53"/>
        <end position="63"/>
    </location>
</feature>
<dbReference type="VEuPathDB" id="FungiDB:JI435_418830"/>
<gene>
    <name evidence="2" type="ORF">JI435_418830</name>
</gene>
<keyword evidence="3" id="KW-1185">Reference proteome</keyword>
<dbReference type="Proteomes" id="UP000663193">
    <property type="component" value="Chromosome 14"/>
</dbReference>
<organism evidence="2 3">
    <name type="scientific">Phaeosphaeria nodorum (strain SN15 / ATCC MYA-4574 / FGSC 10173)</name>
    <name type="common">Glume blotch fungus</name>
    <name type="synonym">Parastagonospora nodorum</name>
    <dbReference type="NCBI Taxonomy" id="321614"/>
    <lineage>
        <taxon>Eukaryota</taxon>
        <taxon>Fungi</taxon>
        <taxon>Dikarya</taxon>
        <taxon>Ascomycota</taxon>
        <taxon>Pezizomycotina</taxon>
        <taxon>Dothideomycetes</taxon>
        <taxon>Pleosporomycetidae</taxon>
        <taxon>Pleosporales</taxon>
        <taxon>Pleosporineae</taxon>
        <taxon>Phaeosphaeriaceae</taxon>
        <taxon>Parastagonospora</taxon>
    </lineage>
</organism>
<feature type="region of interest" description="Disordered" evidence="1">
    <location>
        <begin position="21"/>
        <end position="63"/>
    </location>
</feature>
<sequence length="93" mass="10021">MGSLRDPFSSWSLTWGVQNTTTTNTGSWFQDNHRPRIPHATNRRPKSHVSGPDCTSSAPSLSPGCQCSCPLSNATFSASTSLMARFCSADTNL</sequence>
<dbReference type="EMBL" id="CP069036">
    <property type="protein sequence ID" value="QRD02922.1"/>
    <property type="molecule type" value="Genomic_DNA"/>
</dbReference>
<evidence type="ECO:0000256" key="1">
    <source>
        <dbReference type="SAM" id="MobiDB-lite"/>
    </source>
</evidence>
<feature type="compositionally biased region" description="Basic residues" evidence="1">
    <location>
        <begin position="35"/>
        <end position="47"/>
    </location>
</feature>
<reference evidence="3" key="1">
    <citation type="journal article" date="2021" name="BMC Genomics">
        <title>Chromosome-level genome assembly and manually-curated proteome of model necrotroph Parastagonospora nodorum Sn15 reveals a genome-wide trove of candidate effector homologs, and redundancy of virulence-related functions within an accessory chromosome.</title>
        <authorList>
            <person name="Bertazzoni S."/>
            <person name="Jones D.A.B."/>
            <person name="Phan H.T."/>
            <person name="Tan K.-C."/>
            <person name="Hane J.K."/>
        </authorList>
    </citation>
    <scope>NUCLEOTIDE SEQUENCE [LARGE SCALE GENOMIC DNA]</scope>
    <source>
        <strain evidence="3">SN15 / ATCC MYA-4574 / FGSC 10173)</strain>
    </source>
</reference>
<evidence type="ECO:0000313" key="3">
    <source>
        <dbReference type="Proteomes" id="UP000663193"/>
    </source>
</evidence>
<evidence type="ECO:0000313" key="2">
    <source>
        <dbReference type="EMBL" id="QRD02922.1"/>
    </source>
</evidence>
<protein>
    <submittedName>
        <fullName evidence="2">Uncharacterized protein</fullName>
    </submittedName>
</protein>
<dbReference type="AlphaFoldDB" id="A0A7U2FCV1"/>
<accession>A0A7U2FCV1</accession>
<name>A0A7U2FCV1_PHANO</name>